<organism evidence="1 2">
    <name type="scientific">Senna tora</name>
    <dbReference type="NCBI Taxonomy" id="362788"/>
    <lineage>
        <taxon>Eukaryota</taxon>
        <taxon>Viridiplantae</taxon>
        <taxon>Streptophyta</taxon>
        <taxon>Embryophyta</taxon>
        <taxon>Tracheophyta</taxon>
        <taxon>Spermatophyta</taxon>
        <taxon>Magnoliopsida</taxon>
        <taxon>eudicotyledons</taxon>
        <taxon>Gunneridae</taxon>
        <taxon>Pentapetalae</taxon>
        <taxon>rosids</taxon>
        <taxon>fabids</taxon>
        <taxon>Fabales</taxon>
        <taxon>Fabaceae</taxon>
        <taxon>Caesalpinioideae</taxon>
        <taxon>Cassia clade</taxon>
        <taxon>Senna</taxon>
    </lineage>
</organism>
<dbReference type="AlphaFoldDB" id="A0A834TXB6"/>
<proteinExistence type="predicted"/>
<evidence type="ECO:0000313" key="1">
    <source>
        <dbReference type="EMBL" id="KAF7830443.1"/>
    </source>
</evidence>
<sequence>MDDSHSCLSVLLDPSTASAYSLVGFWVVLFRPWLTRSAILSLLALRHLGYRNAIFRCVTFLTNSKNNSRDFATFIESESENGGASYVALGCWRGT</sequence>
<dbReference type="Proteomes" id="UP000634136">
    <property type="component" value="Unassembled WGS sequence"/>
</dbReference>
<comment type="caution">
    <text evidence="1">The sequence shown here is derived from an EMBL/GenBank/DDBJ whole genome shotgun (WGS) entry which is preliminary data.</text>
</comment>
<gene>
    <name evidence="1" type="ORF">G2W53_012776</name>
</gene>
<evidence type="ECO:0000313" key="2">
    <source>
        <dbReference type="Proteomes" id="UP000634136"/>
    </source>
</evidence>
<dbReference type="EMBL" id="JAAIUW010000005">
    <property type="protein sequence ID" value="KAF7830443.1"/>
    <property type="molecule type" value="Genomic_DNA"/>
</dbReference>
<keyword evidence="2" id="KW-1185">Reference proteome</keyword>
<reference evidence="1" key="1">
    <citation type="submission" date="2020-09" db="EMBL/GenBank/DDBJ databases">
        <title>Genome-Enabled Discovery of Anthraquinone Biosynthesis in Senna tora.</title>
        <authorList>
            <person name="Kang S.-H."/>
            <person name="Pandey R.P."/>
            <person name="Lee C.-M."/>
            <person name="Sim J.-S."/>
            <person name="Jeong J.-T."/>
            <person name="Choi B.-S."/>
            <person name="Jung M."/>
            <person name="Ginzburg D."/>
            <person name="Zhao K."/>
            <person name="Won S.Y."/>
            <person name="Oh T.-J."/>
            <person name="Yu Y."/>
            <person name="Kim N.-H."/>
            <person name="Lee O.R."/>
            <person name="Lee T.-H."/>
            <person name="Bashyal P."/>
            <person name="Kim T.-S."/>
            <person name="Lee W.-H."/>
            <person name="Kawkins C."/>
            <person name="Kim C.-K."/>
            <person name="Kim J.S."/>
            <person name="Ahn B.O."/>
            <person name="Rhee S.Y."/>
            <person name="Sohng J.K."/>
        </authorList>
    </citation>
    <scope>NUCLEOTIDE SEQUENCE</scope>
    <source>
        <tissue evidence="1">Leaf</tissue>
    </source>
</reference>
<name>A0A834TXB6_9FABA</name>
<accession>A0A834TXB6</accession>
<protein>
    <submittedName>
        <fullName evidence="1">Uncharacterized protein</fullName>
    </submittedName>
</protein>